<reference evidence="2 3" key="1">
    <citation type="submission" date="2016-08" db="EMBL/GenBank/DDBJ databases">
        <title>Genomes of anaerobic fungi encode conserved fungal cellulosomes for biomass hydrolysis.</title>
        <authorList>
            <consortium name="DOE Joint Genome Institute"/>
            <person name="Haitjema C.H."/>
            <person name="Gilmore S.P."/>
            <person name="Henske J.K."/>
            <person name="Solomon K.V."/>
            <person name="De Groot R."/>
            <person name="Kuo A."/>
            <person name="Mondo S.J."/>
            <person name="Salamov A.A."/>
            <person name="Labutti K."/>
            <person name="Zhao Z."/>
            <person name="Chiniquy J."/>
            <person name="Barry K."/>
            <person name="Brewer H.M."/>
            <person name="Purvine S.O."/>
            <person name="Wright A.T."/>
            <person name="Boxma B."/>
            <person name="Van Alen T."/>
            <person name="Hackstein J.H."/>
            <person name="Baker S.E."/>
            <person name="Grigoriev I.V."/>
            <person name="O'Malley M.A."/>
        </authorList>
    </citation>
    <scope>NUCLEOTIDE SEQUENCE [LARGE SCALE GENOMIC DNA]</scope>
    <source>
        <strain evidence="3">finn</strain>
    </source>
</reference>
<dbReference type="Proteomes" id="UP000193719">
    <property type="component" value="Unassembled WGS sequence"/>
</dbReference>
<gene>
    <name evidence="2" type="ORF">BCR36DRAFT_367550</name>
</gene>
<organism evidence="2 3">
    <name type="scientific">Piromyces finnis</name>
    <dbReference type="NCBI Taxonomy" id="1754191"/>
    <lineage>
        <taxon>Eukaryota</taxon>
        <taxon>Fungi</taxon>
        <taxon>Fungi incertae sedis</taxon>
        <taxon>Chytridiomycota</taxon>
        <taxon>Chytridiomycota incertae sedis</taxon>
        <taxon>Neocallimastigomycetes</taxon>
        <taxon>Neocallimastigales</taxon>
        <taxon>Neocallimastigaceae</taxon>
        <taxon>Piromyces</taxon>
    </lineage>
</organism>
<reference evidence="2 3" key="2">
    <citation type="submission" date="2016-08" db="EMBL/GenBank/DDBJ databases">
        <title>Pervasive Adenine N6-methylation of Active Genes in Fungi.</title>
        <authorList>
            <consortium name="DOE Joint Genome Institute"/>
            <person name="Mondo S.J."/>
            <person name="Dannebaum R.O."/>
            <person name="Kuo R.C."/>
            <person name="Labutti K."/>
            <person name="Haridas S."/>
            <person name="Kuo A."/>
            <person name="Salamov A."/>
            <person name="Ahrendt S.R."/>
            <person name="Lipzen A."/>
            <person name="Sullivan W."/>
            <person name="Andreopoulos W.B."/>
            <person name="Clum A."/>
            <person name="Lindquist E."/>
            <person name="Daum C."/>
            <person name="Ramamoorthy G.K."/>
            <person name="Gryganskyi A."/>
            <person name="Culley D."/>
            <person name="Magnuson J.K."/>
            <person name="James T.Y."/>
            <person name="O'Malley M.A."/>
            <person name="Stajich J.E."/>
            <person name="Spatafora J.W."/>
            <person name="Visel A."/>
            <person name="Grigoriev I.V."/>
        </authorList>
    </citation>
    <scope>NUCLEOTIDE SEQUENCE [LARGE SCALE GENOMIC DNA]</scope>
    <source>
        <strain evidence="3">finn</strain>
    </source>
</reference>
<accession>A0A1Y1VHR6</accession>
<feature type="coiled-coil region" evidence="1">
    <location>
        <begin position="34"/>
        <end position="113"/>
    </location>
</feature>
<comment type="caution">
    <text evidence="2">The sequence shown here is derived from an EMBL/GenBank/DDBJ whole genome shotgun (WGS) entry which is preliminary data.</text>
</comment>
<keyword evidence="3" id="KW-1185">Reference proteome</keyword>
<evidence type="ECO:0000256" key="1">
    <source>
        <dbReference type="SAM" id="Coils"/>
    </source>
</evidence>
<protein>
    <submittedName>
        <fullName evidence="2">Uncharacterized protein</fullName>
    </submittedName>
</protein>
<dbReference type="AlphaFoldDB" id="A0A1Y1VHR6"/>
<evidence type="ECO:0000313" key="3">
    <source>
        <dbReference type="Proteomes" id="UP000193719"/>
    </source>
</evidence>
<proteinExistence type="predicted"/>
<keyword evidence="1" id="KW-0175">Coiled coil</keyword>
<sequence>MANFKPSYTGTNWNKHNGVGVTLIENWFEERAVAEQMISENEKAQKEINKRMIQDLEKGKVPEELKKIQKQSDEIDKAQERLRKEQENLAKMKEDLQIKMECITENLEKQEKENKSNMPYQNVQAATNAFQKHNMGPGKKGRMMEAELMELAKKQLESEPDDGVDEWKSTFQQDYCFDFKSSVKLPDQETIQKYSVPITYWNDNIKNKDINVYSSTSENEKEQCQGNDIRFPRHTNFTKSIHEYGQQANSKFKDF</sequence>
<dbReference type="OrthoDB" id="2120499at2759"/>
<name>A0A1Y1VHR6_9FUNG</name>
<dbReference type="EMBL" id="MCFH01000007">
    <property type="protein sequence ID" value="ORX56581.1"/>
    <property type="molecule type" value="Genomic_DNA"/>
</dbReference>
<evidence type="ECO:0000313" key="2">
    <source>
        <dbReference type="EMBL" id="ORX56581.1"/>
    </source>
</evidence>